<evidence type="ECO:0000256" key="12">
    <source>
        <dbReference type="ARBA" id="ARBA00023242"/>
    </source>
</evidence>
<keyword evidence="8" id="KW-0391">Immunity</keyword>
<dbReference type="EMBL" id="KK915180">
    <property type="protein sequence ID" value="KDP23881.1"/>
    <property type="molecule type" value="Genomic_DNA"/>
</dbReference>
<organism evidence="17 18">
    <name type="scientific">Jatropha curcas</name>
    <name type="common">Barbados nut</name>
    <dbReference type="NCBI Taxonomy" id="180498"/>
    <lineage>
        <taxon>Eukaryota</taxon>
        <taxon>Viridiplantae</taxon>
        <taxon>Streptophyta</taxon>
        <taxon>Embryophyta</taxon>
        <taxon>Tracheophyta</taxon>
        <taxon>Spermatophyta</taxon>
        <taxon>Magnoliopsida</taxon>
        <taxon>eudicotyledons</taxon>
        <taxon>Gunneridae</taxon>
        <taxon>Pentapetalae</taxon>
        <taxon>rosids</taxon>
        <taxon>fabids</taxon>
        <taxon>Malpighiales</taxon>
        <taxon>Euphorbiaceae</taxon>
        <taxon>Crotonoideae</taxon>
        <taxon>Jatropheae</taxon>
        <taxon>Jatropha</taxon>
    </lineage>
</organism>
<feature type="region of interest" description="Disordered" evidence="15">
    <location>
        <begin position="51"/>
        <end position="73"/>
    </location>
</feature>
<keyword evidence="10" id="KW-0804">Transcription</keyword>
<dbReference type="STRING" id="180498.A0A067JIT5"/>
<keyword evidence="12" id="KW-0539">Nucleus</keyword>
<dbReference type="InterPro" id="IPR036020">
    <property type="entry name" value="WW_dom_sf"/>
</dbReference>
<dbReference type="GO" id="GO:0000380">
    <property type="term" value="P:alternative mRNA splicing, via spliceosome"/>
    <property type="evidence" value="ECO:0007669"/>
    <property type="project" value="TreeGrafter"/>
</dbReference>
<dbReference type="GO" id="GO:0045087">
    <property type="term" value="P:innate immune response"/>
    <property type="evidence" value="ECO:0007669"/>
    <property type="project" value="UniProtKB-KW"/>
</dbReference>
<dbReference type="SUPFAM" id="SSF51045">
    <property type="entry name" value="WW domain"/>
    <property type="match status" value="2"/>
</dbReference>
<dbReference type="PANTHER" id="PTHR21737:SF3">
    <property type="entry name" value="POLYGLUTAMINE-BINDING PROTEIN 1"/>
    <property type="match status" value="1"/>
</dbReference>
<dbReference type="PROSITE" id="PS01159">
    <property type="entry name" value="WW_DOMAIN_1"/>
    <property type="match status" value="2"/>
</dbReference>
<evidence type="ECO:0000259" key="16">
    <source>
        <dbReference type="PROSITE" id="PS50020"/>
    </source>
</evidence>
<evidence type="ECO:0000256" key="3">
    <source>
        <dbReference type="ARBA" id="ARBA00021117"/>
    </source>
</evidence>
<evidence type="ECO:0000256" key="4">
    <source>
        <dbReference type="ARBA" id="ARBA00022553"/>
    </source>
</evidence>
<evidence type="ECO:0000256" key="2">
    <source>
        <dbReference type="ARBA" id="ARBA00004463"/>
    </source>
</evidence>
<dbReference type="GO" id="GO:0005737">
    <property type="term" value="C:cytoplasm"/>
    <property type="evidence" value="ECO:0007669"/>
    <property type="project" value="TreeGrafter"/>
</dbReference>
<dbReference type="Proteomes" id="UP000027138">
    <property type="component" value="Unassembled WGS sequence"/>
</dbReference>
<reference evidence="17 18" key="1">
    <citation type="journal article" date="2014" name="PLoS ONE">
        <title>Global Analysis of Gene Expression Profiles in Physic Nut (Jatropha curcas L.) Seedlings Exposed to Salt Stress.</title>
        <authorList>
            <person name="Zhang L."/>
            <person name="Zhang C."/>
            <person name="Wu P."/>
            <person name="Chen Y."/>
            <person name="Li M."/>
            <person name="Jiang H."/>
            <person name="Wu G."/>
        </authorList>
    </citation>
    <scope>NUCLEOTIDE SEQUENCE [LARGE SCALE GENOMIC DNA]</scope>
    <source>
        <strain evidence="18">cv. GZQX0401</strain>
        <tissue evidence="17">Young leaves</tissue>
    </source>
</reference>
<evidence type="ECO:0000256" key="5">
    <source>
        <dbReference type="ARBA" id="ARBA00022588"/>
    </source>
</evidence>
<dbReference type="KEGG" id="jcu:105647198"/>
<feature type="domain" description="WW" evidence="16">
    <location>
        <begin position="232"/>
        <end position="266"/>
    </location>
</feature>
<evidence type="ECO:0000256" key="8">
    <source>
        <dbReference type="ARBA" id="ARBA00022859"/>
    </source>
</evidence>
<feature type="region of interest" description="Disordered" evidence="15">
    <location>
        <begin position="351"/>
        <end position="398"/>
    </location>
</feature>
<proteinExistence type="predicted"/>
<protein>
    <recommendedName>
        <fullName evidence="3">Polyglutamine-binding protein 1</fullName>
    </recommendedName>
    <alternativeName>
        <fullName evidence="13">Polyglutamine tract-binding protein 1</fullName>
    </alternativeName>
</protein>
<feature type="region of interest" description="Disordered" evidence="15">
    <location>
        <begin position="1"/>
        <end position="22"/>
    </location>
</feature>
<dbReference type="GO" id="GO:0043021">
    <property type="term" value="F:ribonucleoprotein complex binding"/>
    <property type="evidence" value="ECO:0007669"/>
    <property type="project" value="TreeGrafter"/>
</dbReference>
<keyword evidence="11" id="KW-0508">mRNA splicing</keyword>
<evidence type="ECO:0000256" key="7">
    <source>
        <dbReference type="ARBA" id="ARBA00022737"/>
    </source>
</evidence>
<dbReference type="Pfam" id="PF00397">
    <property type="entry name" value="WW"/>
    <property type="match status" value="2"/>
</dbReference>
<evidence type="ECO:0000256" key="9">
    <source>
        <dbReference type="ARBA" id="ARBA00023015"/>
    </source>
</evidence>
<evidence type="ECO:0000313" key="18">
    <source>
        <dbReference type="Proteomes" id="UP000027138"/>
    </source>
</evidence>
<keyword evidence="6" id="KW-0507">mRNA processing</keyword>
<evidence type="ECO:0000256" key="14">
    <source>
        <dbReference type="ARBA" id="ARBA00046362"/>
    </source>
</evidence>
<keyword evidence="7" id="KW-0677">Repeat</keyword>
<evidence type="ECO:0000313" key="17">
    <source>
        <dbReference type="EMBL" id="KDP23881.1"/>
    </source>
</evidence>
<evidence type="ECO:0000256" key="10">
    <source>
        <dbReference type="ARBA" id="ARBA00023163"/>
    </source>
</evidence>
<dbReference type="Gene3D" id="2.20.70.10">
    <property type="match status" value="2"/>
</dbReference>
<keyword evidence="5" id="KW-0399">Innate immunity</keyword>
<dbReference type="PANTHER" id="PTHR21737">
    <property type="entry name" value="POLYGLUTAMINE BINDING PROTEIN 1/MARVEL MEMBRANE-ASSOCIATING DOMAIN CONTAINING 3"/>
    <property type="match status" value="1"/>
</dbReference>
<dbReference type="Gene3D" id="3.40.30.10">
    <property type="entry name" value="Glutaredoxin"/>
    <property type="match status" value="1"/>
</dbReference>
<evidence type="ECO:0000256" key="15">
    <source>
        <dbReference type="SAM" id="MobiDB-lite"/>
    </source>
</evidence>
<dbReference type="InterPro" id="IPR001202">
    <property type="entry name" value="WW_dom"/>
</dbReference>
<feature type="domain" description="WW" evidence="16">
    <location>
        <begin position="187"/>
        <end position="221"/>
    </location>
</feature>
<keyword evidence="18" id="KW-1185">Reference proteome</keyword>
<name>A0A067JIT5_JATCU</name>
<evidence type="ECO:0000256" key="1">
    <source>
        <dbReference type="ARBA" id="ARBA00004324"/>
    </source>
</evidence>
<accession>A0A067JIT5</accession>
<evidence type="ECO:0000256" key="11">
    <source>
        <dbReference type="ARBA" id="ARBA00023187"/>
    </source>
</evidence>
<keyword evidence="9" id="KW-0805">Transcription regulation</keyword>
<comment type="subcellular location">
    <subcellularLocation>
        <location evidence="2">Cytoplasmic granule</location>
    </subcellularLocation>
    <subcellularLocation>
        <location evidence="1">Nucleus speckle</location>
    </subcellularLocation>
</comment>
<dbReference type="AlphaFoldDB" id="A0A067JIT5"/>
<dbReference type="PROSITE" id="PS50020">
    <property type="entry name" value="WW_DOMAIN_2"/>
    <property type="match status" value="2"/>
</dbReference>
<dbReference type="CDD" id="cd00201">
    <property type="entry name" value="WW"/>
    <property type="match status" value="2"/>
</dbReference>
<dbReference type="GO" id="GO:0016607">
    <property type="term" value="C:nuclear speck"/>
    <property type="evidence" value="ECO:0007669"/>
    <property type="project" value="UniProtKB-SubCell"/>
</dbReference>
<sequence>MGEELFQKGDNSTPPLYYNSSVHNSTATASDIESAAQNAVMREQEIETQRVIQGQREAVGAGAPPKDDTDIFSEKLNPSALKEHILKMTTEHRAEIALKRGKPVIADEGHVDIGNGYGVPGGGAYYSSSRSELDRGSEKKPATKELPEYLKQKLRVRGILKDDMGKDHPLEDNNGLDSGLAQPVNIRKLPSGWVEAKDPDSGALYYYNQSTGKSQWEMPVETSLIPQVPSPLPLLEDWVEALDETTGHKYYYNTKTHASQWEHPNSSEVASQQFSNTANPRNHIWDDQSFELMKCMGCGGWGAGLVQAWGYCNHCTRILNLPQYHSPTSNWSNQQQTSSVGNFRGDLDKMASKQRSNWKPPVGKGNRRESRKRAHTEDDELDPMDPSSYSDAPRGGWVVGLKGVQPRAADTTATGPLFQQRPYPSPGAVLRKNAEIASQTKKFSSHYAPISKKGDGSDGLGDAD</sequence>
<dbReference type="OrthoDB" id="42462at2759"/>
<gene>
    <name evidence="17" type="ORF">JCGZ_26715</name>
</gene>
<keyword evidence="4" id="KW-0597">Phosphoprotein</keyword>
<feature type="compositionally biased region" description="Polar residues" evidence="15">
    <location>
        <begin position="9"/>
        <end position="22"/>
    </location>
</feature>
<evidence type="ECO:0000256" key="6">
    <source>
        <dbReference type="ARBA" id="ARBA00022664"/>
    </source>
</evidence>
<feature type="region of interest" description="Disordered" evidence="15">
    <location>
        <begin position="410"/>
        <end position="464"/>
    </location>
</feature>
<evidence type="ECO:0000256" key="13">
    <source>
        <dbReference type="ARBA" id="ARBA00042167"/>
    </source>
</evidence>
<dbReference type="SMART" id="SM00456">
    <property type="entry name" value="WW"/>
    <property type="match status" value="2"/>
</dbReference>
<comment type="subunit">
    <text evidence="14">Interacts with POU3F2/Brn-2, ATXN1, TXNL4A, HTT and AR. Interaction with ATXN1 correlates positively with the length of the polyglutamine tract. Interacts with RNA polymerase II large subunit in a phosphorylation-dependent manner. Forms a ternary complex with ATXN1 mutant and phosphorylated RNA polymerase II. Interacts (via C-terminus) with TXNL4A and CD2BP2. Interacts (via WW domain) with ATN1 and SF3B1, and may interact with additional splice factors. Interacts (via WW domain) with WBP11; Leading to reduce interaction between PQBP1 and TXNL4A. Interacts with CAPRIN1. Interacts with DDX1. Interacts with SFPQ. Interacts with KHSRP.</text>
</comment>